<proteinExistence type="inferred from homology"/>
<dbReference type="GO" id="GO:0008681">
    <property type="term" value="F:2-octaprenyl-6-methoxyphenol hydroxylase activity"/>
    <property type="evidence" value="ECO:0007669"/>
    <property type="project" value="InterPro"/>
</dbReference>
<keyword evidence="5" id="KW-0274">FAD</keyword>
<evidence type="ECO:0000256" key="1">
    <source>
        <dbReference type="ARBA" id="ARBA00001974"/>
    </source>
</evidence>
<dbReference type="InterPro" id="IPR011295">
    <property type="entry name" value="UbiH"/>
</dbReference>
<dbReference type="NCBIfam" id="NF004356">
    <property type="entry name" value="PRK05732.1"/>
    <property type="match status" value="1"/>
</dbReference>
<dbReference type="NCBIfam" id="TIGR01988">
    <property type="entry name" value="Ubi-OHases"/>
    <property type="match status" value="1"/>
</dbReference>
<dbReference type="PROSITE" id="PS01304">
    <property type="entry name" value="UBIH"/>
    <property type="match status" value="1"/>
</dbReference>
<evidence type="ECO:0000256" key="6">
    <source>
        <dbReference type="ARBA" id="ARBA00023002"/>
    </source>
</evidence>
<dbReference type="NCBIfam" id="TIGR01984">
    <property type="entry name" value="UbiH"/>
    <property type="match status" value="1"/>
</dbReference>
<evidence type="ECO:0000256" key="7">
    <source>
        <dbReference type="ARBA" id="ARBA00023033"/>
    </source>
</evidence>
<feature type="domain" description="FAD-binding" evidence="9">
    <location>
        <begin position="5"/>
        <end position="347"/>
    </location>
</feature>
<dbReference type="FunFam" id="3.50.50.60:FF:000021">
    <property type="entry name" value="Ubiquinone biosynthesis monooxygenase COQ6"/>
    <property type="match status" value="1"/>
</dbReference>
<reference evidence="10" key="2">
    <citation type="submission" date="2020-08" db="EMBL/GenBank/DDBJ databases">
        <authorList>
            <person name="Lai Q."/>
        </authorList>
    </citation>
    <scope>NUCLEOTIDE SEQUENCE</scope>
    <source>
        <strain evidence="10">S27-2</strain>
    </source>
</reference>
<name>A0A8J6ISY4_9ALTE</name>
<dbReference type="Gene3D" id="3.50.50.60">
    <property type="entry name" value="FAD/NAD(P)-binding domain"/>
    <property type="match status" value="2"/>
</dbReference>
<dbReference type="PRINTS" id="PR00420">
    <property type="entry name" value="RNGMNOXGNASE"/>
</dbReference>
<dbReference type="InterPro" id="IPR036188">
    <property type="entry name" value="FAD/NAD-bd_sf"/>
</dbReference>
<sequence>MTSEFDVVIAGGGTVGLTLALALCQQTELSVAIVEAKIYQADQLHPGFDARSIALAKHTQEVLTGLGLDIADLGTAIQKIKVTDKGFAGQCWLDAKEQQLDALGFVVDLHPLGEQLHQLLQQQSPQQLHWFCPDSIESLTQYADKVEISLQSGAAISAGLLVVADGAKSTTASLLKADYQSDDYHQSAIIANVEMSQPHRHIAYERFTQKGPLALLPRAGNTCSLVWTVARDQQQAMLDMPDAQFLTELQQAFGYDLGLFKAVSQRYAYPLSLTRACEQPLHRAVLIGNASHTLHPIAGQGFNLGLRDVEVLAYLLAQACSNKQDCGEFSLLHRYHQARKPDHQRVIGLTDSLVRIFSNHDFPLVMSRNIGLSLLNAFPSLKSALADQAMGFLSPSISMKRQ</sequence>
<accession>A0A8J6ISY4</accession>
<dbReference type="InterPro" id="IPR010971">
    <property type="entry name" value="UbiH/COQ6"/>
</dbReference>
<dbReference type="EMBL" id="JACNEP010000011">
    <property type="protein sequence ID" value="MBC3766855.1"/>
    <property type="molecule type" value="Genomic_DNA"/>
</dbReference>
<keyword evidence="11" id="KW-1185">Reference proteome</keyword>
<keyword evidence="6 10" id="KW-0560">Oxidoreductase</keyword>
<reference evidence="10" key="1">
    <citation type="journal article" date="2018" name="Int. J. Syst. Evol. Microbiol.">
        <title>Neptunicella marina gen. nov., sp. nov., isolated from surface seawater.</title>
        <authorList>
            <person name="Liu X."/>
            <person name="Lai Q."/>
            <person name="Du Y."/>
            <person name="Zhang X."/>
            <person name="Liu Z."/>
            <person name="Sun F."/>
            <person name="Shao Z."/>
        </authorList>
    </citation>
    <scope>NUCLEOTIDE SEQUENCE</scope>
    <source>
        <strain evidence="10">S27-2</strain>
    </source>
</reference>
<dbReference type="InterPro" id="IPR002938">
    <property type="entry name" value="FAD-bd"/>
</dbReference>
<dbReference type="EC" id="1.14.13.-" evidence="10"/>
<dbReference type="AlphaFoldDB" id="A0A8J6ISY4"/>
<evidence type="ECO:0000256" key="3">
    <source>
        <dbReference type="ARBA" id="ARBA00005349"/>
    </source>
</evidence>
<protein>
    <submittedName>
        <fullName evidence="10">2-octaprenyl-6-methoxyphenyl hydroxylase</fullName>
        <ecNumber evidence="10">1.14.13.-</ecNumber>
    </submittedName>
</protein>
<comment type="caution">
    <text evidence="10">The sequence shown here is derived from an EMBL/GenBank/DDBJ whole genome shotgun (WGS) entry which is preliminary data.</text>
</comment>
<keyword evidence="4" id="KW-0285">Flavoprotein</keyword>
<dbReference type="Pfam" id="PF01494">
    <property type="entry name" value="FAD_binding_3"/>
    <property type="match status" value="1"/>
</dbReference>
<organism evidence="10 11">
    <name type="scientific">Neptunicella marina</name>
    <dbReference type="NCBI Taxonomy" id="2125989"/>
    <lineage>
        <taxon>Bacteria</taxon>
        <taxon>Pseudomonadati</taxon>
        <taxon>Pseudomonadota</taxon>
        <taxon>Gammaproteobacteria</taxon>
        <taxon>Alteromonadales</taxon>
        <taxon>Alteromonadaceae</taxon>
        <taxon>Neptunicella</taxon>
    </lineage>
</organism>
<comment type="pathway">
    <text evidence="2">Cofactor biosynthesis; ubiquinone biosynthesis.</text>
</comment>
<evidence type="ECO:0000313" key="11">
    <source>
        <dbReference type="Proteomes" id="UP000601768"/>
    </source>
</evidence>
<comment type="cofactor">
    <cofactor evidence="1">
        <name>FAD</name>
        <dbReference type="ChEBI" id="CHEBI:57692"/>
    </cofactor>
</comment>
<evidence type="ECO:0000256" key="2">
    <source>
        <dbReference type="ARBA" id="ARBA00004749"/>
    </source>
</evidence>
<dbReference type="GO" id="GO:0006744">
    <property type="term" value="P:ubiquinone biosynthetic process"/>
    <property type="evidence" value="ECO:0007669"/>
    <property type="project" value="UniProtKB-UniPathway"/>
</dbReference>
<comment type="similarity">
    <text evidence="3">Belongs to the UbiH/COQ6 family.</text>
</comment>
<dbReference type="InterPro" id="IPR018168">
    <property type="entry name" value="Ubi_Hdrlase_CS"/>
</dbReference>
<keyword evidence="7" id="KW-0503">Monooxygenase</keyword>
<comment type="subunit">
    <text evidence="8">Component of the Ubi complex metabolon, which regroups five ubiquinone biosynthesis proteins (UbiE, UbiF, UbiG, UbiH and UbiI) and two accessory factors (UbiK and the lipid-binding protein UbiJ).</text>
</comment>
<dbReference type="Proteomes" id="UP000601768">
    <property type="component" value="Unassembled WGS sequence"/>
</dbReference>
<dbReference type="GO" id="GO:0110142">
    <property type="term" value="C:ubiquinone biosynthesis complex"/>
    <property type="evidence" value="ECO:0007669"/>
    <property type="project" value="UniProtKB-ARBA"/>
</dbReference>
<dbReference type="PANTHER" id="PTHR43876">
    <property type="entry name" value="UBIQUINONE BIOSYNTHESIS MONOOXYGENASE COQ6, MITOCHONDRIAL"/>
    <property type="match status" value="1"/>
</dbReference>
<dbReference type="UniPathway" id="UPA00232"/>
<dbReference type="InterPro" id="IPR051205">
    <property type="entry name" value="UbiH/COQ6_monooxygenase"/>
</dbReference>
<gene>
    <name evidence="10" type="primary">ubiH</name>
    <name evidence="10" type="synonym">visB</name>
    <name evidence="10" type="ORF">H8B19_13295</name>
</gene>
<evidence type="ECO:0000256" key="4">
    <source>
        <dbReference type="ARBA" id="ARBA00022630"/>
    </source>
</evidence>
<evidence type="ECO:0000313" key="10">
    <source>
        <dbReference type="EMBL" id="MBC3766855.1"/>
    </source>
</evidence>
<dbReference type="RefSeq" id="WP_186507383.1">
    <property type="nucleotide sequence ID" value="NZ_JACNEP010000011.1"/>
</dbReference>
<dbReference type="SUPFAM" id="SSF51905">
    <property type="entry name" value="FAD/NAD(P)-binding domain"/>
    <property type="match status" value="1"/>
</dbReference>
<evidence type="ECO:0000256" key="8">
    <source>
        <dbReference type="ARBA" id="ARBA00065734"/>
    </source>
</evidence>
<dbReference type="GO" id="GO:0071949">
    <property type="term" value="F:FAD binding"/>
    <property type="evidence" value="ECO:0007669"/>
    <property type="project" value="InterPro"/>
</dbReference>
<evidence type="ECO:0000256" key="5">
    <source>
        <dbReference type="ARBA" id="ARBA00022827"/>
    </source>
</evidence>
<dbReference type="PANTHER" id="PTHR43876:SF8">
    <property type="entry name" value="2-OCTAPRENYL-6-METHOXYPHENOL HYDROXYLASE"/>
    <property type="match status" value="1"/>
</dbReference>
<evidence type="ECO:0000259" key="9">
    <source>
        <dbReference type="Pfam" id="PF01494"/>
    </source>
</evidence>